<feature type="compositionally biased region" description="Polar residues" evidence="1">
    <location>
        <begin position="544"/>
        <end position="558"/>
    </location>
</feature>
<evidence type="ECO:0000256" key="1">
    <source>
        <dbReference type="SAM" id="MobiDB-lite"/>
    </source>
</evidence>
<dbReference type="AlphaFoldDB" id="S3C036"/>
<keyword evidence="3" id="KW-1185">Reference proteome</keyword>
<proteinExistence type="predicted"/>
<feature type="region of interest" description="Disordered" evidence="1">
    <location>
        <begin position="304"/>
        <end position="334"/>
    </location>
</feature>
<evidence type="ECO:0000313" key="3">
    <source>
        <dbReference type="Proteomes" id="UP000016923"/>
    </source>
</evidence>
<reference evidence="2 3" key="1">
    <citation type="journal article" date="2013" name="BMC Genomics">
        <title>The genome and transcriptome of the pine saprophyte Ophiostoma piceae, and a comparison with the bark beetle-associated pine pathogen Grosmannia clavigera.</title>
        <authorList>
            <person name="Haridas S."/>
            <person name="Wang Y."/>
            <person name="Lim L."/>
            <person name="Massoumi Alamouti S."/>
            <person name="Jackman S."/>
            <person name="Docking R."/>
            <person name="Robertson G."/>
            <person name="Birol I."/>
            <person name="Bohlmann J."/>
            <person name="Breuil C."/>
        </authorList>
    </citation>
    <scope>NUCLEOTIDE SEQUENCE [LARGE SCALE GENOMIC DNA]</scope>
    <source>
        <strain evidence="2 3">UAMH 11346</strain>
    </source>
</reference>
<protein>
    <submittedName>
        <fullName evidence="2">Uncharacterized protein</fullName>
    </submittedName>
</protein>
<feature type="compositionally biased region" description="Basic residues" evidence="1">
    <location>
        <begin position="394"/>
        <end position="403"/>
    </location>
</feature>
<feature type="region of interest" description="Disordered" evidence="1">
    <location>
        <begin position="178"/>
        <end position="201"/>
    </location>
</feature>
<name>S3C036_OPHP1</name>
<feature type="compositionally biased region" description="Polar residues" evidence="1">
    <location>
        <begin position="251"/>
        <end position="269"/>
    </location>
</feature>
<dbReference type="EMBL" id="KE148154">
    <property type="protein sequence ID" value="EPE06137.1"/>
    <property type="molecule type" value="Genomic_DNA"/>
</dbReference>
<dbReference type="eggNOG" id="ENOG502SJ1Q">
    <property type="taxonomic scope" value="Eukaryota"/>
</dbReference>
<dbReference type="OrthoDB" id="5333304at2759"/>
<dbReference type="HOGENOM" id="CLU_013199_0_0_1"/>
<feature type="compositionally biased region" description="Basic and acidic residues" evidence="1">
    <location>
        <begin position="592"/>
        <end position="601"/>
    </location>
</feature>
<evidence type="ECO:0000313" key="2">
    <source>
        <dbReference type="EMBL" id="EPE06137.1"/>
    </source>
</evidence>
<feature type="region of interest" description="Disordered" evidence="1">
    <location>
        <begin position="846"/>
        <end position="907"/>
    </location>
</feature>
<gene>
    <name evidence="2" type="ORF">F503_02966</name>
</gene>
<dbReference type="STRING" id="1262450.S3C036"/>
<feature type="compositionally biased region" description="Low complexity" evidence="1">
    <location>
        <begin position="374"/>
        <end position="386"/>
    </location>
</feature>
<sequence>MATELDVAAAPAVPFTQDEIERIRQYKKIVKLSETITSGKHPRIKIPANLALSTRSTTSPSLTAPATVQAATTSNGFSGAAKANERAFGTNGHTSVAATSTTTLPGLGLPSKETAGGFIQLSGFASRRARVEAELREQSSQSSQVGKQRRNEPDFLVDEVLQKARQLERLFTPPPLAISDITAAGKPATSDSGDDDTLYSSKFNTPEFGLAARIPAESDHDDVSMHDSSDYEPELDAVPSPKPTAQPLGPSDQQSLPAQQEANQVAGSFPSMSSEAATQILASLVALQAQNATQAVPIPPPSFQNNGGQLPWQSSTTIPPGPPPPVVRTHDLSPVAPQPEHISALAVGTHLPEGLRGAFLGPATQAALLRQGEVSQSSPDSSPQVVGRSADRKRGNKKSAGGKRKADIVPSSPRIKSEPRSPSPIAAPLAPRPNKRQRQEVRPVPVPVPAPAPARGAEYRDADQYNPAAPRGHLEPRTQFATARVVRESRGPVVYERIETGRYEHPQDVVVSRPQRGYEAYESTPAGYAPRHTQPSYQPPARPASTSYAQLPSQSHSGTRAAVSGQFSAIPAGYPAQPARAAPSGRASVRPDAFEHGHHGSPEMAPPPARMQRLSPTHGRILVDEYNREYFEPARAATITESRQPNVIETVPYDPNVAFERPASRQVFATTAQRYARVGSQMPTMYSEDDIVYRRTSPAFAPARRVLTQPEYVTREYVDYAPQREYSVRPIQYAGAPQPEHGGVALDEAPPREYMIRPSTTRPPEVARYDVPAQSRYVERVGSVRPSENLLGPSRGGGAIIYETAGTSRVYDGRMRAAGAPQHAAEGVYVEGHHGHELVREYSAHPEARAAAPREYNVRAAPASGPAPQPTLMHDTPYYPEQPRPSMNRPPQEYVYDEDGVPHEVYR</sequence>
<dbReference type="OMA" id="YVQEMPP"/>
<feature type="region of interest" description="Disordered" evidence="1">
    <location>
        <begin position="371"/>
        <end position="481"/>
    </location>
</feature>
<accession>S3C036</accession>
<dbReference type="VEuPathDB" id="FungiDB:F503_02966"/>
<feature type="region of interest" description="Disordered" evidence="1">
    <location>
        <begin position="523"/>
        <end position="562"/>
    </location>
</feature>
<feature type="region of interest" description="Disordered" evidence="1">
    <location>
        <begin position="218"/>
        <end position="269"/>
    </location>
</feature>
<feature type="compositionally biased region" description="Polar residues" evidence="1">
    <location>
        <begin position="304"/>
        <end position="318"/>
    </location>
</feature>
<feature type="region of interest" description="Disordered" evidence="1">
    <location>
        <begin position="574"/>
        <end position="611"/>
    </location>
</feature>
<feature type="compositionally biased region" description="Basic and acidic residues" evidence="1">
    <location>
        <begin position="218"/>
        <end position="229"/>
    </location>
</feature>
<organism evidence="2 3">
    <name type="scientific">Ophiostoma piceae (strain UAMH 11346)</name>
    <name type="common">Sap stain fungus</name>
    <dbReference type="NCBI Taxonomy" id="1262450"/>
    <lineage>
        <taxon>Eukaryota</taxon>
        <taxon>Fungi</taxon>
        <taxon>Dikarya</taxon>
        <taxon>Ascomycota</taxon>
        <taxon>Pezizomycotina</taxon>
        <taxon>Sordariomycetes</taxon>
        <taxon>Sordariomycetidae</taxon>
        <taxon>Ophiostomatales</taxon>
        <taxon>Ophiostomataceae</taxon>
        <taxon>Ophiostoma</taxon>
    </lineage>
</organism>
<dbReference type="Proteomes" id="UP000016923">
    <property type="component" value="Unassembled WGS sequence"/>
</dbReference>